<feature type="transmembrane region" description="Helical" evidence="5">
    <location>
        <begin position="115"/>
        <end position="139"/>
    </location>
</feature>
<keyword evidence="3 5" id="KW-1133">Transmembrane helix</keyword>
<dbReference type="GO" id="GO:0005886">
    <property type="term" value="C:plasma membrane"/>
    <property type="evidence" value="ECO:0007669"/>
    <property type="project" value="UniProtKB-SubCell"/>
</dbReference>
<keyword evidence="4 5" id="KW-0472">Membrane</keyword>
<feature type="transmembrane region" description="Helical" evidence="5">
    <location>
        <begin position="57"/>
        <end position="78"/>
    </location>
</feature>
<name>A0A387B5D3_9MICO</name>
<feature type="transmembrane region" description="Helical" evidence="5">
    <location>
        <begin position="191"/>
        <end position="210"/>
    </location>
</feature>
<dbReference type="PANTHER" id="PTHR23518">
    <property type="entry name" value="C-METHYLTRANSFERASE"/>
    <property type="match status" value="1"/>
</dbReference>
<evidence type="ECO:0000256" key="4">
    <source>
        <dbReference type="ARBA" id="ARBA00023136"/>
    </source>
</evidence>
<accession>A0A387B5D3</accession>
<evidence type="ECO:0000256" key="5">
    <source>
        <dbReference type="SAM" id="Phobius"/>
    </source>
</evidence>
<dbReference type="PANTHER" id="PTHR23518:SF2">
    <property type="entry name" value="MAJOR FACILITATOR SUPERFAMILY TRANSPORTER"/>
    <property type="match status" value="1"/>
</dbReference>
<protein>
    <submittedName>
        <fullName evidence="7">MFS transporter</fullName>
    </submittedName>
</protein>
<evidence type="ECO:0000256" key="2">
    <source>
        <dbReference type="ARBA" id="ARBA00022692"/>
    </source>
</evidence>
<feature type="transmembrane region" description="Helical" evidence="5">
    <location>
        <begin position="308"/>
        <end position="326"/>
    </location>
</feature>
<evidence type="ECO:0000256" key="3">
    <source>
        <dbReference type="ARBA" id="ARBA00022989"/>
    </source>
</evidence>
<evidence type="ECO:0000259" key="6">
    <source>
        <dbReference type="PROSITE" id="PS50850"/>
    </source>
</evidence>
<feature type="transmembrane region" description="Helical" evidence="5">
    <location>
        <begin position="411"/>
        <end position="430"/>
    </location>
</feature>
<feature type="transmembrane region" description="Helical" evidence="5">
    <location>
        <begin position="20"/>
        <end position="37"/>
    </location>
</feature>
<dbReference type="Pfam" id="PF07690">
    <property type="entry name" value="MFS_1"/>
    <property type="match status" value="1"/>
</dbReference>
<feature type="transmembrane region" description="Helical" evidence="5">
    <location>
        <begin position="371"/>
        <end position="391"/>
    </location>
</feature>
<dbReference type="InterPro" id="IPR011701">
    <property type="entry name" value="MFS"/>
</dbReference>
<organism evidence="7 8">
    <name type="scientific">Protaetiibacter intestinalis</name>
    <dbReference type="NCBI Taxonomy" id="2419774"/>
    <lineage>
        <taxon>Bacteria</taxon>
        <taxon>Bacillati</taxon>
        <taxon>Actinomycetota</taxon>
        <taxon>Actinomycetes</taxon>
        <taxon>Micrococcales</taxon>
        <taxon>Microbacteriaceae</taxon>
        <taxon>Protaetiibacter</taxon>
    </lineage>
</organism>
<evidence type="ECO:0000313" key="8">
    <source>
        <dbReference type="Proteomes" id="UP000278886"/>
    </source>
</evidence>
<keyword evidence="2 5" id="KW-0812">Transmembrane</keyword>
<dbReference type="PROSITE" id="PS50850">
    <property type="entry name" value="MFS"/>
    <property type="match status" value="1"/>
</dbReference>
<dbReference type="KEGG" id="lyd:D7I47_04620"/>
<dbReference type="InterPro" id="IPR020846">
    <property type="entry name" value="MFS_dom"/>
</dbReference>
<feature type="transmembrane region" description="Helical" evidence="5">
    <location>
        <begin position="90"/>
        <end position="109"/>
    </location>
</feature>
<reference evidence="8" key="1">
    <citation type="submission" date="2018-09" db="EMBL/GenBank/DDBJ databases">
        <title>Genome sequencing of strain 2DFWR-13.</title>
        <authorList>
            <person name="Heo J."/>
            <person name="Kim S.-J."/>
            <person name="Kwon S.-W."/>
        </authorList>
    </citation>
    <scope>NUCLEOTIDE SEQUENCE [LARGE SCALE GENOMIC DNA]</scope>
    <source>
        <strain evidence="8">2DFWR-13</strain>
    </source>
</reference>
<dbReference type="Gene3D" id="1.20.1250.20">
    <property type="entry name" value="MFS general substrate transporter like domains"/>
    <property type="match status" value="2"/>
</dbReference>
<dbReference type="GO" id="GO:0022857">
    <property type="term" value="F:transmembrane transporter activity"/>
    <property type="evidence" value="ECO:0007669"/>
    <property type="project" value="InterPro"/>
</dbReference>
<dbReference type="RefSeq" id="WP_120761962.1">
    <property type="nucleotide sequence ID" value="NZ_CP032630.1"/>
</dbReference>
<dbReference type="Proteomes" id="UP000278886">
    <property type="component" value="Chromosome"/>
</dbReference>
<evidence type="ECO:0000313" key="7">
    <source>
        <dbReference type="EMBL" id="AYF97613.1"/>
    </source>
</evidence>
<dbReference type="EMBL" id="CP032630">
    <property type="protein sequence ID" value="AYF97613.1"/>
    <property type="molecule type" value="Genomic_DNA"/>
</dbReference>
<feature type="transmembrane region" description="Helical" evidence="5">
    <location>
        <begin position="277"/>
        <end position="296"/>
    </location>
</feature>
<keyword evidence="8" id="KW-1185">Reference proteome</keyword>
<feature type="domain" description="Major facilitator superfamily (MFS) profile" evidence="6">
    <location>
        <begin position="20"/>
        <end position="434"/>
    </location>
</feature>
<gene>
    <name evidence="7" type="ORF">D7I47_04620</name>
</gene>
<feature type="transmembrane region" description="Helical" evidence="5">
    <location>
        <begin position="160"/>
        <end position="179"/>
    </location>
</feature>
<evidence type="ECO:0000256" key="1">
    <source>
        <dbReference type="ARBA" id="ARBA00004651"/>
    </source>
</evidence>
<dbReference type="AlphaFoldDB" id="A0A387B5D3"/>
<sequence length="437" mass="45869">MTSAPATSAPTTRERPGARLWWTVVLVGLVGQLAWTVENMYLNVFVYETITPDPTVTATLVASSAVAATLATIVVGAWSDRTGRRRPFIAVGYLAWGASTAAFGLLAPAEGVVAAPYVLAAVVGIIALDCVMSIFGSGANDAAFNAWVTDATTPRTRGRVDGVVAVMPLLAMLLVFGALDGLTRAGEWRLFFAIVGGAVVVTGVVSWFLVRDVPQAARPASEPSMLARLVQGFRPSAIRANPALYLSLLTWLVVGTASQVFLPYVIIYLQYGLQIESYALVLGVSLLTASVISVLGGRLMDRIGKRRMLLPATALFALGLVLLFFARDMVSVIVAASLALGGMMTAIASLSATVRDETPEGRAGMVQGLRMVTVIMVPMVVGPFIGAAVITGAGRSYIDLGVERPVPGAEIFLAAAVVLVLVPAVAVLRARAEKRAR</sequence>
<dbReference type="SUPFAM" id="SSF103473">
    <property type="entry name" value="MFS general substrate transporter"/>
    <property type="match status" value="1"/>
</dbReference>
<proteinExistence type="predicted"/>
<feature type="transmembrane region" description="Helical" evidence="5">
    <location>
        <begin position="243"/>
        <end position="271"/>
    </location>
</feature>
<dbReference type="InterPro" id="IPR036259">
    <property type="entry name" value="MFS_trans_sf"/>
</dbReference>
<dbReference type="OrthoDB" id="9607at2"/>
<feature type="transmembrane region" description="Helical" evidence="5">
    <location>
        <begin position="332"/>
        <end position="350"/>
    </location>
</feature>
<comment type="subcellular location">
    <subcellularLocation>
        <location evidence="1">Cell membrane</location>
        <topology evidence="1">Multi-pass membrane protein</topology>
    </subcellularLocation>
</comment>